<evidence type="ECO:0000256" key="7">
    <source>
        <dbReference type="ARBA" id="ARBA00023033"/>
    </source>
</evidence>
<comment type="caution">
    <text evidence="9">The sequence shown here is derived from an EMBL/GenBank/DDBJ whole genome shotgun (WGS) entry which is preliminary data.</text>
</comment>
<dbReference type="OrthoDB" id="142769at2"/>
<dbReference type="InterPro" id="IPR036396">
    <property type="entry name" value="Cyt_P450_sf"/>
</dbReference>
<evidence type="ECO:0000256" key="1">
    <source>
        <dbReference type="ARBA" id="ARBA00001971"/>
    </source>
</evidence>
<dbReference type="PRINTS" id="PR00359">
    <property type="entry name" value="BP450"/>
</dbReference>
<keyword evidence="5 8" id="KW-0560">Oxidoreductase</keyword>
<comment type="similarity">
    <text evidence="2 8">Belongs to the cytochrome P450 family.</text>
</comment>
<dbReference type="GO" id="GO:0005506">
    <property type="term" value="F:iron ion binding"/>
    <property type="evidence" value="ECO:0007669"/>
    <property type="project" value="InterPro"/>
</dbReference>
<accession>A0A402CF13</accession>
<dbReference type="SUPFAM" id="SSF48264">
    <property type="entry name" value="Cytochrome P450"/>
    <property type="match status" value="1"/>
</dbReference>
<dbReference type="GO" id="GO:0036199">
    <property type="term" value="F:cholest-4-en-3-one 26-monooxygenase activity"/>
    <property type="evidence" value="ECO:0007669"/>
    <property type="project" value="TreeGrafter"/>
</dbReference>
<comment type="cofactor">
    <cofactor evidence="1">
        <name>heme</name>
        <dbReference type="ChEBI" id="CHEBI:30413"/>
    </cofactor>
</comment>
<reference evidence="9 10" key="1">
    <citation type="submission" date="2018-11" db="EMBL/GenBank/DDBJ databases">
        <title>Microbial catabolism of amino acid.</title>
        <authorList>
            <person name="Hibi M."/>
            <person name="Ogawa J."/>
        </authorList>
    </citation>
    <scope>NUCLEOTIDE SEQUENCE [LARGE SCALE GENOMIC DNA]</scope>
    <source>
        <strain evidence="9 10">C31-06</strain>
    </source>
</reference>
<dbReference type="AlphaFoldDB" id="A0A402CF13"/>
<evidence type="ECO:0000256" key="2">
    <source>
        <dbReference type="ARBA" id="ARBA00010617"/>
    </source>
</evidence>
<evidence type="ECO:0000256" key="6">
    <source>
        <dbReference type="ARBA" id="ARBA00023004"/>
    </source>
</evidence>
<gene>
    <name evidence="9" type="ORF">Rhow_006103</name>
</gene>
<keyword evidence="3 8" id="KW-0349">Heme</keyword>
<keyword evidence="6 8" id="KW-0408">Iron</keyword>
<evidence type="ECO:0000256" key="8">
    <source>
        <dbReference type="RuleBase" id="RU000461"/>
    </source>
</evidence>
<dbReference type="InterPro" id="IPR002397">
    <property type="entry name" value="Cyt_P450_B"/>
</dbReference>
<keyword evidence="7 8" id="KW-0503">Monooxygenase</keyword>
<dbReference type="RefSeq" id="WP_124394148.1">
    <property type="nucleotide sequence ID" value="NZ_BHYM01000050.1"/>
</dbReference>
<proteinExistence type="inferred from homology"/>
<dbReference type="Proteomes" id="UP000287519">
    <property type="component" value="Unassembled WGS sequence"/>
</dbReference>
<dbReference type="GO" id="GO:0008395">
    <property type="term" value="F:steroid hydroxylase activity"/>
    <property type="evidence" value="ECO:0007669"/>
    <property type="project" value="TreeGrafter"/>
</dbReference>
<keyword evidence="10" id="KW-1185">Reference proteome</keyword>
<evidence type="ECO:0000256" key="5">
    <source>
        <dbReference type="ARBA" id="ARBA00023002"/>
    </source>
</evidence>
<dbReference type="InterPro" id="IPR017972">
    <property type="entry name" value="Cyt_P450_CS"/>
</dbReference>
<dbReference type="PROSITE" id="PS00086">
    <property type="entry name" value="CYTOCHROME_P450"/>
    <property type="match status" value="1"/>
</dbReference>
<dbReference type="FunFam" id="1.10.630.10:FF:000018">
    <property type="entry name" value="Cytochrome P450 monooxygenase"/>
    <property type="match status" value="1"/>
</dbReference>
<dbReference type="PANTHER" id="PTHR46696">
    <property type="entry name" value="P450, PUTATIVE (EUROFUNG)-RELATED"/>
    <property type="match status" value="1"/>
</dbReference>
<sequence>MKTATFNPLDLEYQVNPFPFYEQLREESVVWVEPLNAYFVGRYDDIYDIVRKPEIFSHRRFEELSKGEFNPVPDARSLLSSDPPGHTHMRKLAATGFKPSRLKQLEGFVAELSQSYLDGCIANGQPFDFQGDFADRIPIDMISKLLGADKTRHEDFKRWANEILSAGQRASMNVQQLARIQESVDGARDYFTALIAEKRDARGDDILSAFLDAEVDGDVLTEREILGLAILLLIGGVESTAHLIGNTMFALWKFPEQYELAKSNPDLIPNMIEESLRFDSPVQTGFLTTNIDVEIGGMVIPAESAVVAVWGAANHDPEKFPDPGKFDITRDTRGHMAFGQGPHFCLGSGLARLEAKTVFNQLFERVPNLRPAMPLEQVQQIPSYWVRGLIELTAAY</sequence>
<dbReference type="GO" id="GO:0006707">
    <property type="term" value="P:cholesterol catabolic process"/>
    <property type="evidence" value="ECO:0007669"/>
    <property type="project" value="TreeGrafter"/>
</dbReference>
<dbReference type="Pfam" id="PF00067">
    <property type="entry name" value="p450"/>
    <property type="match status" value="1"/>
</dbReference>
<evidence type="ECO:0000256" key="3">
    <source>
        <dbReference type="ARBA" id="ARBA00022617"/>
    </source>
</evidence>
<evidence type="ECO:0000313" key="9">
    <source>
        <dbReference type="EMBL" id="GCE42164.1"/>
    </source>
</evidence>
<evidence type="ECO:0000256" key="4">
    <source>
        <dbReference type="ARBA" id="ARBA00022723"/>
    </source>
</evidence>
<dbReference type="Gene3D" id="1.10.630.10">
    <property type="entry name" value="Cytochrome P450"/>
    <property type="match status" value="1"/>
</dbReference>
<dbReference type="GO" id="GO:0020037">
    <property type="term" value="F:heme binding"/>
    <property type="evidence" value="ECO:0007669"/>
    <property type="project" value="InterPro"/>
</dbReference>
<dbReference type="EMBL" id="BHYM01000050">
    <property type="protein sequence ID" value="GCE42164.1"/>
    <property type="molecule type" value="Genomic_DNA"/>
</dbReference>
<dbReference type="InterPro" id="IPR001128">
    <property type="entry name" value="Cyt_P450"/>
</dbReference>
<dbReference type="PANTHER" id="PTHR46696:SF4">
    <property type="entry name" value="BIOTIN BIOSYNTHESIS CYTOCHROME P450"/>
    <property type="match status" value="1"/>
</dbReference>
<evidence type="ECO:0000313" key="10">
    <source>
        <dbReference type="Proteomes" id="UP000287519"/>
    </source>
</evidence>
<organism evidence="9 10">
    <name type="scientific">Rhodococcus wratislaviensis</name>
    <name type="common">Tsukamurella wratislaviensis</name>
    <dbReference type="NCBI Taxonomy" id="44752"/>
    <lineage>
        <taxon>Bacteria</taxon>
        <taxon>Bacillati</taxon>
        <taxon>Actinomycetota</taxon>
        <taxon>Actinomycetes</taxon>
        <taxon>Mycobacteriales</taxon>
        <taxon>Nocardiaceae</taxon>
        <taxon>Rhodococcus</taxon>
    </lineage>
</organism>
<name>A0A402CF13_RHOWR</name>
<protein>
    <submittedName>
        <fullName evidence="9">Putative cytochrome P450 hydroxylase</fullName>
    </submittedName>
</protein>
<keyword evidence="4 8" id="KW-0479">Metal-binding</keyword>